<keyword evidence="2 8" id="KW-0732">Signal</keyword>
<proteinExistence type="inferred from homology"/>
<evidence type="ECO:0000256" key="6">
    <source>
        <dbReference type="ARBA" id="ARBA00023288"/>
    </source>
</evidence>
<dbReference type="PROSITE" id="PS01068">
    <property type="entry name" value="OMPA_1"/>
    <property type="match status" value="1"/>
</dbReference>
<feature type="signal peptide" evidence="10">
    <location>
        <begin position="1"/>
        <end position="21"/>
    </location>
</feature>
<keyword evidence="1 8" id="KW-0132">Cell division</keyword>
<dbReference type="InterPro" id="IPR006664">
    <property type="entry name" value="OMP_bac"/>
</dbReference>
<dbReference type="AlphaFoldDB" id="A0A367X7E8"/>
<feature type="region of interest" description="Disordered" evidence="9">
    <location>
        <begin position="23"/>
        <end position="48"/>
    </location>
</feature>
<comment type="caution">
    <text evidence="12">The sequence shown here is derived from an EMBL/GenBank/DDBJ whole genome shotgun (WGS) entry which is preliminary data.</text>
</comment>
<dbReference type="OrthoDB" id="9809164at2"/>
<evidence type="ECO:0000256" key="3">
    <source>
        <dbReference type="ARBA" id="ARBA00023136"/>
    </source>
</evidence>
<evidence type="ECO:0000256" key="10">
    <source>
        <dbReference type="SAM" id="SignalP"/>
    </source>
</evidence>
<feature type="chain" id="PRO_5016900330" description="Peptidoglycan-associated lipoprotein" evidence="10">
    <location>
        <begin position="22"/>
        <end position="167"/>
    </location>
</feature>
<keyword evidence="5 8" id="KW-0998">Cell outer membrane</keyword>
<evidence type="ECO:0000256" key="7">
    <source>
        <dbReference type="ARBA" id="ARBA00023306"/>
    </source>
</evidence>
<dbReference type="NCBIfam" id="TIGR02802">
    <property type="entry name" value="Pal_lipo"/>
    <property type="match status" value="1"/>
</dbReference>
<accession>A0A367X7E8</accession>
<comment type="similarity">
    <text evidence="8">Belongs to the Pal lipoprotein family.</text>
</comment>
<dbReference type="RefSeq" id="WP_114088791.1">
    <property type="nucleotide sequence ID" value="NZ_JPWH01000010.1"/>
</dbReference>
<evidence type="ECO:0000313" key="12">
    <source>
        <dbReference type="EMBL" id="RCK48612.1"/>
    </source>
</evidence>
<comment type="subcellular location">
    <subcellularLocation>
        <location evidence="8">Cell outer membrane</location>
        <topology evidence="8">Lipid-anchor</topology>
    </subcellularLocation>
</comment>
<keyword evidence="7 8" id="KW-0131">Cell cycle</keyword>
<dbReference type="CDD" id="cd07185">
    <property type="entry name" value="OmpA_C-like"/>
    <property type="match status" value="1"/>
</dbReference>
<keyword evidence="4 8" id="KW-0564">Palmitate</keyword>
<evidence type="ECO:0000259" key="11">
    <source>
        <dbReference type="PROSITE" id="PS51123"/>
    </source>
</evidence>
<dbReference type="Proteomes" id="UP000252517">
    <property type="component" value="Unassembled WGS sequence"/>
</dbReference>
<dbReference type="InterPro" id="IPR014169">
    <property type="entry name" value="Pal_lipo_C"/>
</dbReference>
<dbReference type="PROSITE" id="PS51123">
    <property type="entry name" value="OMPA_2"/>
    <property type="match status" value="1"/>
</dbReference>
<dbReference type="PROSITE" id="PS51257">
    <property type="entry name" value="PROKAR_LIPOPROTEIN"/>
    <property type="match status" value="1"/>
</dbReference>
<dbReference type="HAMAP" id="MF_02204">
    <property type="entry name" value="Pal"/>
    <property type="match status" value="1"/>
</dbReference>
<comment type="subunit">
    <text evidence="8">The Tol-Pal system is composed of five core proteins: the inner membrane proteins TolA, TolQ and TolR, the periplasmic protein TolB and the outer membrane protein Pal. They form a network linking the inner and outer membranes and the peptidoglycan layer.</text>
</comment>
<dbReference type="InterPro" id="IPR039001">
    <property type="entry name" value="Pal"/>
</dbReference>
<dbReference type="PANTHER" id="PTHR30329:SF21">
    <property type="entry name" value="LIPOPROTEIN YIAD-RELATED"/>
    <property type="match status" value="1"/>
</dbReference>
<reference evidence="12 13" key="1">
    <citation type="submission" date="2014-07" db="EMBL/GenBank/DDBJ databases">
        <title>Draft genome sequence of Thalassospira profundimaris S25-3-2.</title>
        <authorList>
            <person name="Lai Q."/>
            <person name="Shao Z."/>
        </authorList>
    </citation>
    <scope>NUCLEOTIDE SEQUENCE [LARGE SCALE GENOMIC DNA]</scope>
    <source>
        <strain evidence="12 13">S25-3-2</strain>
    </source>
</reference>
<dbReference type="Gene3D" id="3.30.1330.60">
    <property type="entry name" value="OmpA-like domain"/>
    <property type="match status" value="1"/>
</dbReference>
<feature type="compositionally biased region" description="Polar residues" evidence="9">
    <location>
        <begin position="23"/>
        <end position="41"/>
    </location>
</feature>
<dbReference type="STRING" id="502049.TH15_18715"/>
<name>A0A367X7E8_9PROT</name>
<dbReference type="Pfam" id="PF00691">
    <property type="entry name" value="OmpA"/>
    <property type="match status" value="1"/>
</dbReference>
<feature type="domain" description="OmpA-like" evidence="11">
    <location>
        <begin position="53"/>
        <end position="167"/>
    </location>
</feature>
<dbReference type="InterPro" id="IPR050330">
    <property type="entry name" value="Bact_OuterMem_StrucFunc"/>
</dbReference>
<dbReference type="PRINTS" id="PR01021">
    <property type="entry name" value="OMPADOMAIN"/>
</dbReference>
<sequence>MKLRILSVFAAAALLAACETAPDSSATSQGAGVSTMNQPADTTTSSTLSESSPEWFAVNVGDRVFFAYDQYDLSPEARRTLELQAAWLKKYPQYTVLVEGHTDERGTREYNLALGERRANSAKDYLIALGVDPSRIETISYGKERPVALGHDEASWAKNRRAVTVVR</sequence>
<organism evidence="12 13">
    <name type="scientific">Thalassospira profundimaris</name>
    <dbReference type="NCBI Taxonomy" id="502049"/>
    <lineage>
        <taxon>Bacteria</taxon>
        <taxon>Pseudomonadati</taxon>
        <taxon>Pseudomonadota</taxon>
        <taxon>Alphaproteobacteria</taxon>
        <taxon>Rhodospirillales</taxon>
        <taxon>Thalassospiraceae</taxon>
        <taxon>Thalassospira</taxon>
    </lineage>
</organism>
<evidence type="ECO:0000256" key="8">
    <source>
        <dbReference type="HAMAP-Rule" id="MF_02204"/>
    </source>
</evidence>
<dbReference type="GO" id="GO:0009279">
    <property type="term" value="C:cell outer membrane"/>
    <property type="evidence" value="ECO:0007669"/>
    <property type="project" value="UniProtKB-SubCell"/>
</dbReference>
<evidence type="ECO:0000256" key="2">
    <source>
        <dbReference type="ARBA" id="ARBA00022729"/>
    </source>
</evidence>
<keyword evidence="6 8" id="KW-0449">Lipoprotein</keyword>
<evidence type="ECO:0000256" key="4">
    <source>
        <dbReference type="ARBA" id="ARBA00023139"/>
    </source>
</evidence>
<evidence type="ECO:0000256" key="1">
    <source>
        <dbReference type="ARBA" id="ARBA00022618"/>
    </source>
</evidence>
<dbReference type="InterPro" id="IPR036737">
    <property type="entry name" value="OmpA-like_sf"/>
</dbReference>
<evidence type="ECO:0000313" key="13">
    <source>
        <dbReference type="Proteomes" id="UP000252517"/>
    </source>
</evidence>
<dbReference type="GO" id="GO:0051301">
    <property type="term" value="P:cell division"/>
    <property type="evidence" value="ECO:0007669"/>
    <property type="project" value="UniProtKB-UniRule"/>
</dbReference>
<keyword evidence="3 8" id="KW-0472">Membrane</keyword>
<evidence type="ECO:0000256" key="5">
    <source>
        <dbReference type="ARBA" id="ARBA00023237"/>
    </source>
</evidence>
<dbReference type="PANTHER" id="PTHR30329">
    <property type="entry name" value="STATOR ELEMENT OF FLAGELLAR MOTOR COMPLEX"/>
    <property type="match status" value="1"/>
</dbReference>
<dbReference type="InterPro" id="IPR006690">
    <property type="entry name" value="OMPA-like_CS"/>
</dbReference>
<protein>
    <recommendedName>
        <fullName evidence="8">Peptidoglycan-associated lipoprotein</fullName>
        <shortName evidence="8">PAL</shortName>
    </recommendedName>
</protein>
<dbReference type="InterPro" id="IPR006665">
    <property type="entry name" value="OmpA-like"/>
</dbReference>
<comment type="function">
    <text evidence="8">Part of the Tol-Pal system, which plays a role in outer membrane invagination during cell division and is important for maintaining outer membrane integrity.</text>
</comment>
<evidence type="ECO:0000256" key="9">
    <source>
        <dbReference type="SAM" id="MobiDB-lite"/>
    </source>
</evidence>
<gene>
    <name evidence="8" type="primary">pal</name>
    <name evidence="12" type="ORF">TH25_13365</name>
</gene>
<dbReference type="EMBL" id="JPWH01000010">
    <property type="protein sequence ID" value="RCK48612.1"/>
    <property type="molecule type" value="Genomic_DNA"/>
</dbReference>
<dbReference type="SUPFAM" id="SSF103088">
    <property type="entry name" value="OmpA-like"/>
    <property type="match status" value="1"/>
</dbReference>